<dbReference type="AlphaFoldDB" id="A0ABD2MW65"/>
<gene>
    <name evidence="1" type="ORF">HHI36_009405</name>
</gene>
<comment type="caution">
    <text evidence="1">The sequence shown here is derived from an EMBL/GenBank/DDBJ whole genome shotgun (WGS) entry which is preliminary data.</text>
</comment>
<reference evidence="1 2" key="1">
    <citation type="journal article" date="2021" name="BMC Biol.">
        <title>Horizontally acquired antibacterial genes associated with adaptive radiation of ladybird beetles.</title>
        <authorList>
            <person name="Li H.S."/>
            <person name="Tang X.F."/>
            <person name="Huang Y.H."/>
            <person name="Xu Z.Y."/>
            <person name="Chen M.L."/>
            <person name="Du X.Y."/>
            <person name="Qiu B.Y."/>
            <person name="Chen P.T."/>
            <person name="Zhang W."/>
            <person name="Slipinski A."/>
            <person name="Escalona H.E."/>
            <person name="Waterhouse R.M."/>
            <person name="Zwick A."/>
            <person name="Pang H."/>
        </authorList>
    </citation>
    <scope>NUCLEOTIDE SEQUENCE [LARGE SCALE GENOMIC DNA]</scope>
    <source>
        <strain evidence="1">SYSU2018</strain>
    </source>
</reference>
<sequence>MIKYRFSASVTVQVKTPFHDEKVFGLRSAGHMMSGDFRIPELRLGPPEGGNHLLVPPSPCQPRRRHSWICSDNSFQYFWGNRKETKISAVQRVQFLPFSKMAVTIAFLQVVITLDFLKDAVMINARRNKMHSEIISK</sequence>
<accession>A0ABD2MW65</accession>
<organism evidence="1 2">
    <name type="scientific">Cryptolaemus montrouzieri</name>
    <dbReference type="NCBI Taxonomy" id="559131"/>
    <lineage>
        <taxon>Eukaryota</taxon>
        <taxon>Metazoa</taxon>
        <taxon>Ecdysozoa</taxon>
        <taxon>Arthropoda</taxon>
        <taxon>Hexapoda</taxon>
        <taxon>Insecta</taxon>
        <taxon>Pterygota</taxon>
        <taxon>Neoptera</taxon>
        <taxon>Endopterygota</taxon>
        <taxon>Coleoptera</taxon>
        <taxon>Polyphaga</taxon>
        <taxon>Cucujiformia</taxon>
        <taxon>Coccinelloidea</taxon>
        <taxon>Coccinellidae</taxon>
        <taxon>Scymninae</taxon>
        <taxon>Scymnini</taxon>
        <taxon>Cryptolaemus</taxon>
    </lineage>
</organism>
<proteinExistence type="predicted"/>
<evidence type="ECO:0000313" key="2">
    <source>
        <dbReference type="Proteomes" id="UP001516400"/>
    </source>
</evidence>
<protein>
    <submittedName>
        <fullName evidence="1">Uncharacterized protein</fullName>
    </submittedName>
</protein>
<dbReference type="Proteomes" id="UP001516400">
    <property type="component" value="Unassembled WGS sequence"/>
</dbReference>
<name>A0ABD2MW65_9CUCU</name>
<dbReference type="EMBL" id="JABFTP020000021">
    <property type="protein sequence ID" value="KAL3270357.1"/>
    <property type="molecule type" value="Genomic_DNA"/>
</dbReference>
<evidence type="ECO:0000313" key="1">
    <source>
        <dbReference type="EMBL" id="KAL3270357.1"/>
    </source>
</evidence>
<keyword evidence="2" id="KW-1185">Reference proteome</keyword>